<feature type="compositionally biased region" description="Basic and acidic residues" evidence="1">
    <location>
        <begin position="71"/>
        <end position="92"/>
    </location>
</feature>
<protein>
    <submittedName>
        <fullName evidence="2">Uncharacterized protein</fullName>
    </submittedName>
</protein>
<dbReference type="EMBL" id="JAYMGO010000025">
    <property type="protein sequence ID" value="KAL1247810.1"/>
    <property type="molecule type" value="Genomic_DNA"/>
</dbReference>
<name>A0ABR3L630_9TELE</name>
<organism evidence="2 3">
    <name type="scientific">Cirrhinus molitorella</name>
    <name type="common">mud carp</name>
    <dbReference type="NCBI Taxonomy" id="172907"/>
    <lineage>
        <taxon>Eukaryota</taxon>
        <taxon>Metazoa</taxon>
        <taxon>Chordata</taxon>
        <taxon>Craniata</taxon>
        <taxon>Vertebrata</taxon>
        <taxon>Euteleostomi</taxon>
        <taxon>Actinopterygii</taxon>
        <taxon>Neopterygii</taxon>
        <taxon>Teleostei</taxon>
        <taxon>Ostariophysi</taxon>
        <taxon>Cypriniformes</taxon>
        <taxon>Cyprinidae</taxon>
        <taxon>Labeoninae</taxon>
        <taxon>Labeonini</taxon>
        <taxon>Cirrhinus</taxon>
    </lineage>
</organism>
<sequence length="92" mass="10384">MKLEHLGEEPSTVCPPRLIVLLRLSHPRRMPADILNPSVYSTDHVPRPFAAHLPPTFSCCSKPRATRASAHQKDLPGRGFRLKEHPGRRQAF</sequence>
<dbReference type="Proteomes" id="UP001558613">
    <property type="component" value="Unassembled WGS sequence"/>
</dbReference>
<keyword evidence="3" id="KW-1185">Reference proteome</keyword>
<evidence type="ECO:0000313" key="3">
    <source>
        <dbReference type="Proteomes" id="UP001558613"/>
    </source>
</evidence>
<evidence type="ECO:0000256" key="1">
    <source>
        <dbReference type="SAM" id="MobiDB-lite"/>
    </source>
</evidence>
<evidence type="ECO:0000313" key="2">
    <source>
        <dbReference type="EMBL" id="KAL1247810.1"/>
    </source>
</evidence>
<gene>
    <name evidence="2" type="ORF">QQF64_023186</name>
</gene>
<feature type="region of interest" description="Disordered" evidence="1">
    <location>
        <begin position="64"/>
        <end position="92"/>
    </location>
</feature>
<accession>A0ABR3L630</accession>
<proteinExistence type="predicted"/>
<comment type="caution">
    <text evidence="2">The sequence shown here is derived from an EMBL/GenBank/DDBJ whole genome shotgun (WGS) entry which is preliminary data.</text>
</comment>
<reference evidence="2 3" key="1">
    <citation type="submission" date="2023-09" db="EMBL/GenBank/DDBJ databases">
        <authorList>
            <person name="Wang M."/>
        </authorList>
    </citation>
    <scope>NUCLEOTIDE SEQUENCE [LARGE SCALE GENOMIC DNA]</scope>
    <source>
        <strain evidence="2">GT-2023</strain>
        <tissue evidence="2">Liver</tissue>
    </source>
</reference>